<comment type="caution">
    <text evidence="2">The sequence shown here is derived from an EMBL/GenBank/DDBJ whole genome shotgun (WGS) entry which is preliminary data.</text>
</comment>
<dbReference type="PANTHER" id="PTHR21310">
    <property type="entry name" value="AMINOGLYCOSIDE PHOSPHOTRANSFERASE-RELATED-RELATED"/>
    <property type="match status" value="1"/>
</dbReference>
<reference evidence="2" key="2">
    <citation type="submission" date="2023-06" db="EMBL/GenBank/DDBJ databases">
        <authorList>
            <consortium name="Lawrence Berkeley National Laboratory"/>
            <person name="Haridas S."/>
            <person name="Hensen N."/>
            <person name="Bonometti L."/>
            <person name="Westerberg I."/>
            <person name="Brannstrom I.O."/>
            <person name="Guillou S."/>
            <person name="Cros-Aarteil S."/>
            <person name="Calhoun S."/>
            <person name="Kuo A."/>
            <person name="Mondo S."/>
            <person name="Pangilinan J."/>
            <person name="Riley R."/>
            <person name="Labutti K."/>
            <person name="Andreopoulos B."/>
            <person name="Lipzen A."/>
            <person name="Chen C."/>
            <person name="Yanf M."/>
            <person name="Daum C."/>
            <person name="Ng V."/>
            <person name="Clum A."/>
            <person name="Steindorff A."/>
            <person name="Ohm R."/>
            <person name="Martin F."/>
            <person name="Silar P."/>
            <person name="Natvig D."/>
            <person name="Lalanne C."/>
            <person name="Gautier V."/>
            <person name="Ament-Velasquez S.L."/>
            <person name="Kruys A."/>
            <person name="Hutchinson M.I."/>
            <person name="Powell A.J."/>
            <person name="Barry K."/>
            <person name="Miller A.N."/>
            <person name="Grigoriev I.V."/>
            <person name="Debuchy R."/>
            <person name="Gladieux P."/>
            <person name="Thoren M.H."/>
            <person name="Johannesson H."/>
        </authorList>
    </citation>
    <scope>NUCLEOTIDE SEQUENCE</scope>
    <source>
        <strain evidence="2">CBS 958.72</strain>
    </source>
</reference>
<gene>
    <name evidence="2" type="ORF">B0T24DRAFT_629905</name>
</gene>
<evidence type="ECO:0000313" key="3">
    <source>
        <dbReference type="Proteomes" id="UP001287356"/>
    </source>
</evidence>
<evidence type="ECO:0000259" key="1">
    <source>
        <dbReference type="Pfam" id="PF01636"/>
    </source>
</evidence>
<dbReference type="Pfam" id="PF01636">
    <property type="entry name" value="APH"/>
    <property type="match status" value="1"/>
</dbReference>
<reference evidence="2" key="1">
    <citation type="journal article" date="2023" name="Mol. Phylogenet. Evol.">
        <title>Genome-scale phylogeny and comparative genomics of the fungal order Sordariales.</title>
        <authorList>
            <person name="Hensen N."/>
            <person name="Bonometti L."/>
            <person name="Westerberg I."/>
            <person name="Brannstrom I.O."/>
            <person name="Guillou S."/>
            <person name="Cros-Aarteil S."/>
            <person name="Calhoun S."/>
            <person name="Haridas S."/>
            <person name="Kuo A."/>
            <person name="Mondo S."/>
            <person name="Pangilinan J."/>
            <person name="Riley R."/>
            <person name="LaButti K."/>
            <person name="Andreopoulos B."/>
            <person name="Lipzen A."/>
            <person name="Chen C."/>
            <person name="Yan M."/>
            <person name="Daum C."/>
            <person name="Ng V."/>
            <person name="Clum A."/>
            <person name="Steindorff A."/>
            <person name="Ohm R.A."/>
            <person name="Martin F."/>
            <person name="Silar P."/>
            <person name="Natvig D.O."/>
            <person name="Lalanne C."/>
            <person name="Gautier V."/>
            <person name="Ament-Velasquez S.L."/>
            <person name="Kruys A."/>
            <person name="Hutchinson M.I."/>
            <person name="Powell A.J."/>
            <person name="Barry K."/>
            <person name="Miller A.N."/>
            <person name="Grigoriev I.V."/>
            <person name="Debuchy R."/>
            <person name="Gladieux P."/>
            <person name="Hiltunen Thoren M."/>
            <person name="Johannesson H."/>
        </authorList>
    </citation>
    <scope>NUCLEOTIDE SEQUENCE</scope>
    <source>
        <strain evidence="2">CBS 958.72</strain>
    </source>
</reference>
<accession>A0AAE0K926</accession>
<dbReference type="InterPro" id="IPR002575">
    <property type="entry name" value="Aminoglycoside_PTrfase"/>
</dbReference>
<evidence type="ECO:0000313" key="2">
    <source>
        <dbReference type="EMBL" id="KAK3371641.1"/>
    </source>
</evidence>
<dbReference type="EMBL" id="JAULSN010000005">
    <property type="protein sequence ID" value="KAK3371641.1"/>
    <property type="molecule type" value="Genomic_DNA"/>
</dbReference>
<protein>
    <recommendedName>
        <fullName evidence="1">Aminoglycoside phosphotransferase domain-containing protein</fullName>
    </recommendedName>
</protein>
<feature type="domain" description="Aminoglycoside phosphotransferase" evidence="1">
    <location>
        <begin position="104"/>
        <end position="312"/>
    </location>
</feature>
<organism evidence="2 3">
    <name type="scientific">Lasiosphaeria ovina</name>
    <dbReference type="NCBI Taxonomy" id="92902"/>
    <lineage>
        <taxon>Eukaryota</taxon>
        <taxon>Fungi</taxon>
        <taxon>Dikarya</taxon>
        <taxon>Ascomycota</taxon>
        <taxon>Pezizomycotina</taxon>
        <taxon>Sordariomycetes</taxon>
        <taxon>Sordariomycetidae</taxon>
        <taxon>Sordariales</taxon>
        <taxon>Lasiosphaeriaceae</taxon>
        <taxon>Lasiosphaeria</taxon>
    </lineage>
</organism>
<dbReference type="SUPFAM" id="SSF56112">
    <property type="entry name" value="Protein kinase-like (PK-like)"/>
    <property type="match status" value="1"/>
</dbReference>
<dbReference type="InterPro" id="IPR051678">
    <property type="entry name" value="AGP_Transferase"/>
</dbReference>
<dbReference type="AlphaFoldDB" id="A0AAE0K926"/>
<dbReference type="InterPro" id="IPR011009">
    <property type="entry name" value="Kinase-like_dom_sf"/>
</dbReference>
<keyword evidence="3" id="KW-1185">Reference proteome</keyword>
<dbReference type="PANTHER" id="PTHR21310:SF37">
    <property type="entry name" value="AMINOGLYCOSIDE PHOSPHOTRANSFERASE DOMAIN-CONTAINING PROTEIN"/>
    <property type="match status" value="1"/>
</dbReference>
<name>A0AAE0K926_9PEZI</name>
<dbReference type="Proteomes" id="UP001287356">
    <property type="component" value="Unassembled WGS sequence"/>
</dbReference>
<sequence>MSSDVAAPKKIRPSERWASYDDWNYGGMRQRLEGFMASINKTALTEHASIVLGSPASISEPFSAGQYWCCFELVAPDNRFLVARVRLPKHPESNATDADEEYLIQCEVATMKYLRANIRTVPLPKLYAYEPPGSVRAISAGTAYMLIEGFYGNSLQDIDHSIYNLPVSTQEHVFTQWTSFQAELAAFTFPQIGSISQFSTDTGPIIGAIATSSIDGLPTAGPFHSGWDYFVAVAEGLVAHALRRKRSDTESNQFATLGPLIFRNIVRDTEIFKNSQGPFHFNHMDMGIQNILIDDDFNFVAVIDWELAQSAPWEVNHYPMPIPLISSDRETAEILYDPGHKAHRNMSRQVGARLLYRQKFKEAERALERRGNPLHYSIAEVLEGRASRIYGLVGKIGVFHGMEEELTYELVRLGYGLTGPEAEQHVQMLGEETKGAITAGVN</sequence>
<proteinExistence type="predicted"/>